<gene>
    <name evidence="2" type="ORF">WKW80_05250</name>
</gene>
<dbReference type="Pfam" id="PF19263">
    <property type="entry name" value="DUF5906"/>
    <property type="match status" value="1"/>
</dbReference>
<name>A0ABU8VUG3_9BURK</name>
<dbReference type="Proteomes" id="UP001363010">
    <property type="component" value="Unassembled WGS sequence"/>
</dbReference>
<keyword evidence="3" id="KW-1185">Reference proteome</keyword>
<organism evidence="2 3">
    <name type="scientific">Variovorax humicola</name>
    <dbReference type="NCBI Taxonomy" id="1769758"/>
    <lineage>
        <taxon>Bacteria</taxon>
        <taxon>Pseudomonadati</taxon>
        <taxon>Pseudomonadota</taxon>
        <taxon>Betaproteobacteria</taxon>
        <taxon>Burkholderiales</taxon>
        <taxon>Comamonadaceae</taxon>
        <taxon>Variovorax</taxon>
    </lineage>
</organism>
<reference evidence="2 3" key="1">
    <citation type="submission" date="2024-03" db="EMBL/GenBank/DDBJ databases">
        <title>Novel species of the genus Variovorax.</title>
        <authorList>
            <person name="Liu Q."/>
            <person name="Xin Y.-H."/>
        </authorList>
    </citation>
    <scope>NUCLEOTIDE SEQUENCE [LARGE SCALE GENOMIC DNA]</scope>
    <source>
        <strain evidence="2 3">KACC 18501</strain>
    </source>
</reference>
<sequence length="898" mass="97124">MSGAIDQAHAPALAGYSLTSQPVPVSVFKRQTPLGKRIARGPDGAIVKEVHAQFFDGTVRTEHVHGLAGLAALRDTLTNCEALAFGVTEHAHAAVVTKKALAKGGHAATTVARAGAHVAYPAGVGVFVLDHDPLAGAPLFSPDALHAAVCTAVPGLSMATMIWAPSTSSCIYDAKSGVEVFGVKGQRLYLLISDASRSRELGDLIFDRLLLAGHGYTRYAGDGKPMVRTLIDECMYQPERLDFVRADCGPGLVQRMAPSRMFESGNGLTSDLFGDSVLNIDALAPLTATERRQVAQVRDRLTRAPEVLAESARIRAVWALEKAKQNAAAGASDGELAAIANEHATRAQGSQIAGSFPVTLENGTVVTVDEILAAPDIYDGMQCADPADGGKDLRVGKMMLKRTNGGGPTIYSHMHNGRYFDLVDLSGFSDCDSPVHRDDDRREAQKAENVKLQEAVIDVMPAIMTVAEMEANCVWIAEGSGVGRIDEPRQVLSFSDFAALTAASVTEIEGRPTKNGDGAKVREIPNALIWKKSPVRQTVTTRTFHPGARRICRDPDGRTALNTWRPSERWPASGNIRLFLDQLDYLFPDATERGKFLDWLAHLEQRPGELPHYGWLHFASNMGTGRNWLASLLARVWRGSVAPNVDLQNMLDSQFNGPLSGRTLAIVDEIQAGAGENPHRHANKLRALMTADVRNVNPKGKTEYQEHNACRWLVFSNHKNALPIDNGDRRWWVVQHTSAPRAAIVYSQLYAALADAEFVNSVGCFLRDRDIRGFNPGERPPMSEAKKAAVSASKSLAQKYADEFVAGWPVDIVTNRDVAKALSDGTCDTPTPAMRRALEELGCESLSRPLKINGTAARCWTIRNVGRWQAASPAEQVAEACRVPPADQAADAGGDPLF</sequence>
<dbReference type="RefSeq" id="WP_340362494.1">
    <property type="nucleotide sequence ID" value="NZ_JBBKZV010000002.1"/>
</dbReference>
<feature type="domain" description="NrS-1 polymerase-like helicase" evidence="1">
    <location>
        <begin position="620"/>
        <end position="730"/>
    </location>
</feature>
<evidence type="ECO:0000313" key="3">
    <source>
        <dbReference type="Proteomes" id="UP001363010"/>
    </source>
</evidence>
<dbReference type="InterPro" id="IPR045455">
    <property type="entry name" value="NrS-1_pol-like_helicase"/>
</dbReference>
<protein>
    <submittedName>
        <fullName evidence="2">DUF5906 domain-containing protein</fullName>
    </submittedName>
</protein>
<evidence type="ECO:0000313" key="2">
    <source>
        <dbReference type="EMBL" id="MEJ8821444.1"/>
    </source>
</evidence>
<accession>A0ABU8VUG3</accession>
<comment type="caution">
    <text evidence="2">The sequence shown here is derived from an EMBL/GenBank/DDBJ whole genome shotgun (WGS) entry which is preliminary data.</text>
</comment>
<proteinExistence type="predicted"/>
<evidence type="ECO:0000259" key="1">
    <source>
        <dbReference type="Pfam" id="PF19263"/>
    </source>
</evidence>
<dbReference type="EMBL" id="JBBKZV010000002">
    <property type="protein sequence ID" value="MEJ8821444.1"/>
    <property type="molecule type" value="Genomic_DNA"/>
</dbReference>